<keyword evidence="3" id="KW-1185">Reference proteome</keyword>
<feature type="region of interest" description="Disordered" evidence="1">
    <location>
        <begin position="1037"/>
        <end position="1056"/>
    </location>
</feature>
<feature type="compositionally biased region" description="Low complexity" evidence="1">
    <location>
        <begin position="1967"/>
        <end position="1993"/>
    </location>
</feature>
<gene>
    <name evidence="2" type="ORF">CYY_009667</name>
</gene>
<feature type="region of interest" description="Disordered" evidence="1">
    <location>
        <begin position="1907"/>
        <end position="2022"/>
    </location>
</feature>
<proteinExistence type="predicted"/>
<evidence type="ECO:0000256" key="1">
    <source>
        <dbReference type="SAM" id="MobiDB-lite"/>
    </source>
</evidence>
<feature type="compositionally biased region" description="Basic and acidic residues" evidence="1">
    <location>
        <begin position="1908"/>
        <end position="1957"/>
    </location>
</feature>
<dbReference type="PANTHER" id="PTHR13595">
    <property type="entry name" value="ARL6IP4 PROTEIN"/>
    <property type="match status" value="1"/>
</dbReference>
<feature type="compositionally biased region" description="Acidic residues" evidence="1">
    <location>
        <begin position="2006"/>
        <end position="2022"/>
    </location>
</feature>
<protein>
    <submittedName>
        <fullName evidence="2">Uncharacterized protein</fullName>
    </submittedName>
</protein>
<evidence type="ECO:0000313" key="3">
    <source>
        <dbReference type="Proteomes" id="UP000695562"/>
    </source>
</evidence>
<feature type="compositionally biased region" description="Polar residues" evidence="1">
    <location>
        <begin position="1037"/>
        <end position="1049"/>
    </location>
</feature>
<dbReference type="Proteomes" id="UP000695562">
    <property type="component" value="Unassembled WGS sequence"/>
</dbReference>
<dbReference type="OrthoDB" id="17798at2759"/>
<accession>A0A8J4V2Q5</accession>
<evidence type="ECO:0000313" key="2">
    <source>
        <dbReference type="EMBL" id="KAF2069014.1"/>
    </source>
</evidence>
<name>A0A8J4V2Q5_9MYCE</name>
<dbReference type="EMBL" id="AJWJ01000771">
    <property type="protein sequence ID" value="KAF2069014.1"/>
    <property type="molecule type" value="Genomic_DNA"/>
</dbReference>
<organism evidence="2 3">
    <name type="scientific">Polysphondylium violaceum</name>
    <dbReference type="NCBI Taxonomy" id="133409"/>
    <lineage>
        <taxon>Eukaryota</taxon>
        <taxon>Amoebozoa</taxon>
        <taxon>Evosea</taxon>
        <taxon>Eumycetozoa</taxon>
        <taxon>Dictyostelia</taxon>
        <taxon>Dictyosteliales</taxon>
        <taxon>Dictyosteliaceae</taxon>
        <taxon>Polysphondylium</taxon>
    </lineage>
</organism>
<dbReference type="PANTHER" id="PTHR13595:SF4">
    <property type="entry name" value="CHROMOSOME UNDETERMINED SCAFFOLD_77, WHOLE GENOME SHOTGUN SEQUENCE"/>
    <property type="match status" value="1"/>
</dbReference>
<sequence>MNKKFEESYVLASDLAEKEKCLSTLVGGSNDYYFYNTIHLLNVDPQLKVADNKSKFDKLVKEWSATSTPSTSRSNLNLVELRQKILEFSESEAETMKSSFDDLVQKLKSLLGLTFTYTATHVNQDSGSSDAPETEAKSAASILSASLIDTTVIVKDILTSYSPSAVDRIETAALPYVLENFTIPENMHKNILYRVKYPSEKVIELIIKNPTSFGTYPIHRQLTIEQMERVAKSYPSFVDAEYVRTYLLKILLNKDLNDWMTIKSAQQEFYQQAIKFVSSLSNSLNSFKLHIYYHYISFLISQNQIAENQDIIDKYFQLPRDTYFYKEETISLCRIKNEISSYHQNIHEFLPPVTNDMDEKMIKNLLKLIFIKESENDIKKYLEYFRPSFLEPILAEIKLLFSTTEQDKWSRLLRPDQVKQIESRVDIDFEPTNPIYYHPDDSVDIKCAIKNVPFLMVKLFEINTFNYYKSNKSAINSNINLDGLVASQEFTFNYSNSPISKHVETFNFPSLQGKRGVFVLEFIGNGKSSRAIIRKGELHIISSTGPLGQVVQVVDEESVKILKSSIYIDNNTFKSNQDGDIIIPFTNGASTKSIIVMTQDFATLKDFEHQSESYSLSGGIFIDKGSLIQGEKAPIVVRAKLFLGSTQISASYLEEPTLTIVSTDNSPTPIVNSKEVKPFTISDKQESVFLYKVLENLKELRVTFEAKVRAVSRGNKQETLSFSQTFTVNSINSTANFTDLFFRATANDGYKMYNLGKGGEPIPNAYITLQFKHRLFTNSVYTNCITDKNGMVHLGNLENIDSVEANCSNSNRYAFKLYNKGDYTYPSNIHCKLNQVISLPYLSSNQPTRLDVALYEMADTLIKKDAYDCIAFENNQLNIVTKNAGQFKLVLLNWPFVEINIDVCDGDIRENNIVGPCRILAFSEPLIKGLHFQTSVDKNHIKIQLNNYTESTRVHVLASWFIISPGNCLQERLLLDNSSLDYSEYSTKIKSEFFSGRELGDEINYILNRKNAKSTLPGNSLKKPSLLIQPWSISQTNSSKDTLKSSDNYGESEKRAKSKNISKAAKKLASSVASHYSPFLEFLEQPTSVLYNLVPDKDGVITLPLSALSGSHVSIVAIDNESMYSNHVLLDMDIKFKDTKLTSSLDASKHYKQDKLITTVQPNQSFEIVNVASSKYTVYDTLDKALSLLKTIVGEQFNLKEFSFIGDWSTMTLEQKKEKFSKYTCHELNFFIYHKDKEFFEQVVLPVVKSKAYKTFIDYYLIGDVAKLGEFLHCAPKYKQLNCLEKILLAQHFPKESESIANLIRQRTLFNPIKSINYDSLFKVALNQLDSDINDGINLEKDGHDDEFNDDDACVTQSFNSHQAKEKMLDECASFSFGGAPSPLMAMASACPPPPPSACDAFAGPPPPMASAAPRMMMRMAAPITPAPGAMNRAREASVLYQKIEKTEEYAETHYYKLLNPTASNIPENEFWADYAEFIANGKKSSSFLSKYIAFTTNSLSESIMALAVLDLPFQTKGDNSTQVRPKNGKLSMSPSSPIIVYHQELVNADIDTSKSSSSGILISQHFFDPNNRYSYEANEQNEIYVTDQFLVSKVYGALIVVANLSSKQKKLDILLQIPKGAIPVGPSPFYTKDHSIELYSYSNNIIEYYFYFPSAGNFSHFPTHVSEKNLIIASVEPFRFNVVVKPTIVNHLSWEYIANHGSADEILDYLGKENLYRINFTHVYHRFTDKALWLRVIELLKSKKFFEPETWSFALYHRNFKFMSDYLPHRATSLSFGPSIYSQLLTVDPLLNGTTKHLEYYPLVNSRTHQLGGERKILNEKFSAQYQKICNLLLFKLNPTDSELLSLTYYLLLQDRFEESIEIMKRIGGANSNIINDVNNNNNNNNQSSITPTSLLSTITQAFSHSKYTEDLSKEEKKKKKEEEKKKKQEDKQREKEEKKKKKEEEKKKKEEDKLAKKLSKKGVDTSAANTTTTTTAVSPSSEPQSSEPISPVVLSEDEHHTADEDVDEHSEDEDEHTDDENSIIQISSFKKPSCLPELQIQYDYLISYLDFFNPNPIHAKQISKKYENYPVSRWNSLFKDLKNKIDQIDDNDSIEIDHDNEIDRERRQAKMASNEPTFDVSLDSNKTISINYSNLSDITVNYYIMDIELLFSTNPFVQQELGQFLYVAPNKKESFPLSTRNGTFTIPIPKEFHNSNIVVDCEASQIHRNLTIYSNNLAVHITEKVGQLRVVDKQTKKPISKTYIKVYAKTDKVEFWKDGYTDIAGYFDYATVSSGNISNVSKLSILVMSNQFGAVIKEAKPPGI</sequence>
<reference evidence="2" key="1">
    <citation type="submission" date="2020-01" db="EMBL/GenBank/DDBJ databases">
        <title>Development of genomics and gene disruption for Polysphondylium violaceum indicates a role for the polyketide synthase stlB in stalk morphogenesis.</title>
        <authorList>
            <person name="Narita B."/>
            <person name="Kawabe Y."/>
            <person name="Kin K."/>
            <person name="Saito T."/>
            <person name="Gibbs R."/>
            <person name="Kuspa A."/>
            <person name="Muzny D."/>
            <person name="Queller D."/>
            <person name="Richards S."/>
            <person name="Strassman J."/>
            <person name="Sucgang R."/>
            <person name="Worley K."/>
            <person name="Schaap P."/>
        </authorList>
    </citation>
    <scope>NUCLEOTIDE SEQUENCE</scope>
    <source>
        <strain evidence="2">QSvi11</strain>
    </source>
</reference>
<comment type="caution">
    <text evidence="2">The sequence shown here is derived from an EMBL/GenBank/DDBJ whole genome shotgun (WGS) entry which is preliminary data.</text>
</comment>